<evidence type="ECO:0000256" key="4">
    <source>
        <dbReference type="ARBA" id="ARBA00022989"/>
    </source>
</evidence>
<dbReference type="GO" id="GO:0016020">
    <property type="term" value="C:membrane"/>
    <property type="evidence" value="ECO:0007669"/>
    <property type="project" value="UniProtKB-SubCell"/>
</dbReference>
<accession>A0A813QXP6</accession>
<dbReference type="PANTHER" id="PTHR43243">
    <property type="entry name" value="INNER MEMBRANE TRANSPORTER YGJI-RELATED"/>
    <property type="match status" value="1"/>
</dbReference>
<evidence type="ECO:0000313" key="9">
    <source>
        <dbReference type="Proteomes" id="UP000663829"/>
    </source>
</evidence>
<feature type="transmembrane region" description="Helical" evidence="6">
    <location>
        <begin position="126"/>
        <end position="145"/>
    </location>
</feature>
<dbReference type="AlphaFoldDB" id="A0A813QXP6"/>
<keyword evidence="5 6" id="KW-0472">Membrane</keyword>
<feature type="transmembrane region" description="Helical" evidence="6">
    <location>
        <begin position="425"/>
        <end position="444"/>
    </location>
</feature>
<gene>
    <name evidence="7" type="ORF">GPM918_LOCUS2065</name>
    <name evidence="8" type="ORF">SRO942_LOCUS2065</name>
</gene>
<organism evidence="7 9">
    <name type="scientific">Didymodactylos carnosus</name>
    <dbReference type="NCBI Taxonomy" id="1234261"/>
    <lineage>
        <taxon>Eukaryota</taxon>
        <taxon>Metazoa</taxon>
        <taxon>Spiralia</taxon>
        <taxon>Gnathifera</taxon>
        <taxon>Rotifera</taxon>
        <taxon>Eurotatoria</taxon>
        <taxon>Bdelloidea</taxon>
        <taxon>Philodinida</taxon>
        <taxon>Philodinidae</taxon>
        <taxon>Didymodactylos</taxon>
    </lineage>
</organism>
<evidence type="ECO:0000256" key="2">
    <source>
        <dbReference type="ARBA" id="ARBA00022448"/>
    </source>
</evidence>
<feature type="transmembrane region" description="Helical" evidence="6">
    <location>
        <begin position="269"/>
        <end position="293"/>
    </location>
</feature>
<dbReference type="OrthoDB" id="3900342at2759"/>
<evidence type="ECO:0000256" key="1">
    <source>
        <dbReference type="ARBA" id="ARBA00004141"/>
    </source>
</evidence>
<dbReference type="EMBL" id="CAJNOQ010000216">
    <property type="protein sequence ID" value="CAF0773565.1"/>
    <property type="molecule type" value="Genomic_DNA"/>
</dbReference>
<evidence type="ECO:0000256" key="3">
    <source>
        <dbReference type="ARBA" id="ARBA00022692"/>
    </source>
</evidence>
<evidence type="ECO:0000313" key="8">
    <source>
        <dbReference type="EMBL" id="CAF3555944.1"/>
    </source>
</evidence>
<feature type="transmembrane region" description="Helical" evidence="6">
    <location>
        <begin position="391"/>
        <end position="413"/>
    </location>
</feature>
<dbReference type="Proteomes" id="UP000663829">
    <property type="component" value="Unassembled WGS sequence"/>
</dbReference>
<proteinExistence type="predicted"/>
<dbReference type="EMBL" id="CAJOBC010000216">
    <property type="protein sequence ID" value="CAF3555944.1"/>
    <property type="molecule type" value="Genomic_DNA"/>
</dbReference>
<keyword evidence="2" id="KW-0813">Transport</keyword>
<comment type="subcellular location">
    <subcellularLocation>
        <location evidence="1">Membrane</location>
        <topology evidence="1">Multi-pass membrane protein</topology>
    </subcellularLocation>
</comment>
<dbReference type="GO" id="GO:0015171">
    <property type="term" value="F:amino acid transmembrane transporter activity"/>
    <property type="evidence" value="ECO:0007669"/>
    <property type="project" value="TreeGrafter"/>
</dbReference>
<dbReference type="PIRSF" id="PIRSF006060">
    <property type="entry name" value="AA_transporter"/>
    <property type="match status" value="1"/>
</dbReference>
<name>A0A813QXP6_9BILA</name>
<feature type="transmembrane region" description="Helical" evidence="6">
    <location>
        <begin position="102"/>
        <end position="120"/>
    </location>
</feature>
<keyword evidence="9" id="KW-1185">Reference proteome</keyword>
<comment type="caution">
    <text evidence="7">The sequence shown here is derived from an EMBL/GenBank/DDBJ whole genome shotgun (WGS) entry which is preliminary data.</text>
</comment>
<evidence type="ECO:0000256" key="5">
    <source>
        <dbReference type="ARBA" id="ARBA00023136"/>
    </source>
</evidence>
<feature type="transmembrane region" description="Helical" evidence="6">
    <location>
        <begin position="313"/>
        <end position="335"/>
    </location>
</feature>
<feature type="transmembrane region" description="Helical" evidence="6">
    <location>
        <begin position="39"/>
        <end position="60"/>
    </location>
</feature>
<evidence type="ECO:0000256" key="6">
    <source>
        <dbReference type="SAM" id="Phobius"/>
    </source>
</evidence>
<dbReference type="PANTHER" id="PTHR43243:SF4">
    <property type="entry name" value="CATIONIC AMINO ACID TRANSPORTER 4"/>
    <property type="match status" value="1"/>
</dbReference>
<feature type="transmembrane region" description="Helical" evidence="6">
    <location>
        <begin position="450"/>
        <end position="469"/>
    </location>
</feature>
<dbReference type="InterPro" id="IPR002293">
    <property type="entry name" value="AA/rel_permease1"/>
</dbReference>
<protein>
    <recommendedName>
        <fullName evidence="10">Amino acid transporter</fullName>
    </recommendedName>
</protein>
<dbReference type="Gene3D" id="1.20.1740.10">
    <property type="entry name" value="Amino acid/polyamine transporter I"/>
    <property type="match status" value="1"/>
</dbReference>
<dbReference type="Pfam" id="PF13520">
    <property type="entry name" value="AA_permease_2"/>
    <property type="match status" value="1"/>
</dbReference>
<dbReference type="Proteomes" id="UP000681722">
    <property type="component" value="Unassembled WGS sequence"/>
</dbReference>
<keyword evidence="3 6" id="KW-0812">Transmembrane</keyword>
<reference evidence="7" key="1">
    <citation type="submission" date="2021-02" db="EMBL/GenBank/DDBJ databases">
        <authorList>
            <person name="Nowell W R."/>
        </authorList>
    </citation>
    <scope>NUCLEOTIDE SEQUENCE</scope>
</reference>
<keyword evidence="4 6" id="KW-1133">Transmembrane helix</keyword>
<evidence type="ECO:0000313" key="7">
    <source>
        <dbReference type="EMBL" id="CAF0773565.1"/>
    </source>
</evidence>
<feature type="transmembrane region" description="Helical" evidence="6">
    <location>
        <begin position="366"/>
        <end position="385"/>
    </location>
</feature>
<feature type="transmembrane region" description="Helical" evidence="6">
    <location>
        <begin position="66"/>
        <end position="90"/>
    </location>
</feature>
<sequence>MIMIQNWFYYWLKRLFTRKTMHDLEKDVTNEEMKRSLNVWQLTALGIGGIIGTGIFVLSGEAAAKFAGPAVIVSFIVAGCAAGLAAMSYSEMASMVPVSGSAYTYTYATMGEFLAWIIGWDLILEYLVGAATVAVGWSGYVCAFFKQAFGIQAKEWIVTAPVSWNETSQSFYVTGQVINLPGESATVNTIIVVIKVLVVLLFIFAACKFVDPHNYTPFFPPNKGSFNSFGVTGMLHGATVVFFAYIGFDAITTTAQESKNPQRDLPIGIITSLVVSTILYIAVCLVLVGVVSYKDLNVPNPISVAIEATHVGKWLAIIVDLGAIAGLTSVLLVNLMGQPRIFYCMAHDGLFPLFIAQIHPRFRTPWVSTLITGVLCAACAGVLPIDVLGEMTSIGTLLAFFLVHIGIIIMRFTHKDTPRRFRVPGGPWFIPPLGAAVCLLLMITSSKATGIRLVVWLVIGLIIYFCYGIRNSKLRRGHQSVDAPFANNNTVKKNDVVMDEFAKPSIPAS</sequence>
<feature type="transmembrane region" description="Helical" evidence="6">
    <location>
        <begin position="226"/>
        <end position="248"/>
    </location>
</feature>
<evidence type="ECO:0008006" key="10">
    <source>
        <dbReference type="Google" id="ProtNLM"/>
    </source>
</evidence>
<feature type="transmembrane region" description="Helical" evidence="6">
    <location>
        <begin position="185"/>
        <end position="206"/>
    </location>
</feature>